<proteinExistence type="predicted"/>
<evidence type="ECO:0000313" key="1">
    <source>
        <dbReference type="EMBL" id="ORX56179.1"/>
    </source>
</evidence>
<dbReference type="GO" id="GO:0005794">
    <property type="term" value="C:Golgi apparatus"/>
    <property type="evidence" value="ECO:0007669"/>
    <property type="project" value="TreeGrafter"/>
</dbReference>
<dbReference type="Proteomes" id="UP000242146">
    <property type="component" value="Unassembled WGS sequence"/>
</dbReference>
<dbReference type="EMBL" id="MCGT01000010">
    <property type="protein sequence ID" value="ORX56179.1"/>
    <property type="molecule type" value="Genomic_DNA"/>
</dbReference>
<sequence>MNNHWRSLARHAKQKLLQTAPTDMPSIIQLWYIRLLALYQLGFYQLASAEFEKFGDLLTNMSLSEEDDALIPFDMRVLWALLPSKLQHPLVTLERLSILVIHCQRWRQEQREMRVSLLLVSQWIHMQDFAKATVTLQALKEKYKGPNLDLVSSLGRLYLQLGDIYHATEMFHQVEEAAHSTSDSQPLQEAVSLLAMAKGEWKMAEDNLKQILANNNDNLLASSNLAVCRLYLGQLTEAVQLLESTVQQAPAKAGACETSILNLCTLYELRYQTEVTTQKKVELTKTITPHVGDSFNTLCLKL</sequence>
<dbReference type="PANTHER" id="PTHR21581:SF6">
    <property type="entry name" value="TRAFFICKING PROTEIN PARTICLE COMPLEX SUBUNIT 12"/>
    <property type="match status" value="1"/>
</dbReference>
<name>A0A1X2GKQ2_9FUNG</name>
<dbReference type="Gene3D" id="1.25.40.10">
    <property type="entry name" value="Tetratricopeptide repeat domain"/>
    <property type="match status" value="1"/>
</dbReference>
<dbReference type="InterPro" id="IPR011990">
    <property type="entry name" value="TPR-like_helical_dom_sf"/>
</dbReference>
<gene>
    <name evidence="1" type="ORF">DM01DRAFT_1285275</name>
</gene>
<keyword evidence="2" id="KW-1185">Reference proteome</keyword>
<dbReference type="Pfam" id="PF14559">
    <property type="entry name" value="TPR_19"/>
    <property type="match status" value="1"/>
</dbReference>
<protein>
    <submittedName>
        <fullName evidence="1">Uncharacterized protein</fullName>
    </submittedName>
</protein>
<dbReference type="SUPFAM" id="SSF48452">
    <property type="entry name" value="TPR-like"/>
    <property type="match status" value="1"/>
</dbReference>
<dbReference type="STRING" id="101127.A0A1X2GKQ2"/>
<dbReference type="OrthoDB" id="428342at2759"/>
<organism evidence="1 2">
    <name type="scientific">Hesseltinella vesiculosa</name>
    <dbReference type="NCBI Taxonomy" id="101127"/>
    <lineage>
        <taxon>Eukaryota</taxon>
        <taxon>Fungi</taxon>
        <taxon>Fungi incertae sedis</taxon>
        <taxon>Mucoromycota</taxon>
        <taxon>Mucoromycotina</taxon>
        <taxon>Mucoromycetes</taxon>
        <taxon>Mucorales</taxon>
        <taxon>Cunninghamellaceae</taxon>
        <taxon>Hesseltinella</taxon>
    </lineage>
</organism>
<reference evidence="1 2" key="1">
    <citation type="submission" date="2016-07" db="EMBL/GenBank/DDBJ databases">
        <title>Pervasive Adenine N6-methylation of Active Genes in Fungi.</title>
        <authorList>
            <consortium name="DOE Joint Genome Institute"/>
            <person name="Mondo S.J."/>
            <person name="Dannebaum R.O."/>
            <person name="Kuo R.C."/>
            <person name="Labutti K."/>
            <person name="Haridas S."/>
            <person name="Kuo A."/>
            <person name="Salamov A."/>
            <person name="Ahrendt S.R."/>
            <person name="Lipzen A."/>
            <person name="Sullivan W."/>
            <person name="Andreopoulos W.B."/>
            <person name="Clum A."/>
            <person name="Lindquist E."/>
            <person name="Daum C."/>
            <person name="Ramamoorthy G.K."/>
            <person name="Gryganskyi A."/>
            <person name="Culley D."/>
            <person name="Magnuson J.K."/>
            <person name="James T.Y."/>
            <person name="O'Malley M.A."/>
            <person name="Stajich J.E."/>
            <person name="Spatafora J.W."/>
            <person name="Visel A."/>
            <person name="Grigoriev I.V."/>
        </authorList>
    </citation>
    <scope>NUCLEOTIDE SEQUENCE [LARGE SCALE GENOMIC DNA]</scope>
    <source>
        <strain evidence="1 2">NRRL 3301</strain>
    </source>
</reference>
<accession>A0A1X2GKQ2</accession>
<evidence type="ECO:0000313" key="2">
    <source>
        <dbReference type="Proteomes" id="UP000242146"/>
    </source>
</evidence>
<dbReference type="PANTHER" id="PTHR21581">
    <property type="entry name" value="D-ALANYL-D-ALANINE CARBOXYPEPTIDASE"/>
    <property type="match status" value="1"/>
</dbReference>
<dbReference type="GO" id="GO:0030008">
    <property type="term" value="C:TRAPP complex"/>
    <property type="evidence" value="ECO:0007669"/>
    <property type="project" value="TreeGrafter"/>
</dbReference>
<comment type="caution">
    <text evidence="1">The sequence shown here is derived from an EMBL/GenBank/DDBJ whole genome shotgun (WGS) entry which is preliminary data.</text>
</comment>
<dbReference type="AlphaFoldDB" id="A0A1X2GKQ2"/>